<evidence type="ECO:0000313" key="2">
    <source>
        <dbReference type="Proteomes" id="UP001631993"/>
    </source>
</evidence>
<evidence type="ECO:0000313" key="1">
    <source>
        <dbReference type="EMBL" id="MFM9653645.1"/>
    </source>
</evidence>
<organism evidence="1 2">
    <name type="scientific">Streptomyces galilaeus</name>
    <dbReference type="NCBI Taxonomy" id="33899"/>
    <lineage>
        <taxon>Bacteria</taxon>
        <taxon>Bacillati</taxon>
        <taxon>Actinomycetota</taxon>
        <taxon>Actinomycetes</taxon>
        <taxon>Kitasatosporales</taxon>
        <taxon>Streptomycetaceae</taxon>
        <taxon>Streptomyces</taxon>
    </lineage>
</organism>
<dbReference type="InterPro" id="IPR009351">
    <property type="entry name" value="AlkZ-like"/>
</dbReference>
<accession>A0ABW9IYZ8</accession>
<gene>
    <name evidence="1" type="ORF">ACKI1S_47235</name>
</gene>
<reference evidence="1 2" key="1">
    <citation type="submission" date="2024-12" db="EMBL/GenBank/DDBJ databases">
        <title>Forecasting of Potato common scab and diversities of Pathogenic streptomyces spp. in china.</title>
        <authorList>
            <person name="Handique U."/>
            <person name="Wu J."/>
        </authorList>
    </citation>
    <scope>NUCLEOTIDE SEQUENCE [LARGE SCALE GENOMIC DNA]</scope>
    <source>
        <strain evidence="1 2">ZRIMU1585</strain>
    </source>
</reference>
<dbReference type="Proteomes" id="UP001631993">
    <property type="component" value="Unassembled WGS sequence"/>
</dbReference>
<keyword evidence="2" id="KW-1185">Reference proteome</keyword>
<dbReference type="PANTHER" id="PTHR30528">
    <property type="entry name" value="CYTOPLASMIC PROTEIN"/>
    <property type="match status" value="1"/>
</dbReference>
<dbReference type="Pfam" id="PF06224">
    <property type="entry name" value="AlkZ-like"/>
    <property type="match status" value="1"/>
</dbReference>
<protein>
    <submittedName>
        <fullName evidence="1">DNA glycosylase AlkZ-like family protein</fullName>
    </submittedName>
</protein>
<feature type="non-terminal residue" evidence="1">
    <location>
        <position position="1"/>
    </location>
</feature>
<name>A0ABW9IYZ8_STRGJ</name>
<dbReference type="EMBL" id="JBJVNE010000142">
    <property type="protein sequence ID" value="MFM9653645.1"/>
    <property type="molecule type" value="Genomic_DNA"/>
</dbReference>
<proteinExistence type="predicted"/>
<dbReference type="PANTHER" id="PTHR30528:SF0">
    <property type="entry name" value="CYTOPLASMIC PROTEIN"/>
    <property type="match status" value="1"/>
</dbReference>
<dbReference type="RefSeq" id="WP_409097864.1">
    <property type="nucleotide sequence ID" value="NZ_JBJVNE010000142.1"/>
</dbReference>
<comment type="caution">
    <text evidence="1">The sequence shown here is derived from an EMBL/GenBank/DDBJ whole genome shotgun (WGS) entry which is preliminary data.</text>
</comment>
<sequence>LAPFDPLIWERSRAQRLFDFHYRIEIYVPQEKRRHGYYVLPFLMDEALVARVDLKADRSRGLLLAQRVTLEPDAPADTMPRLRDELARMAAWLDLDGVQMPERAAS</sequence>